<reference evidence="1" key="1">
    <citation type="submission" date="2014-12" db="EMBL/GenBank/DDBJ databases">
        <title>Insight into the proteome of Arion vulgaris.</title>
        <authorList>
            <person name="Aradska J."/>
            <person name="Bulat T."/>
            <person name="Smidak R."/>
            <person name="Sarate P."/>
            <person name="Gangsoo J."/>
            <person name="Sialana F."/>
            <person name="Bilban M."/>
            <person name="Lubec G."/>
        </authorList>
    </citation>
    <scope>NUCLEOTIDE SEQUENCE</scope>
    <source>
        <tissue evidence="1">Skin</tissue>
    </source>
</reference>
<proteinExistence type="predicted"/>
<dbReference type="EMBL" id="HACG01026957">
    <property type="protein sequence ID" value="CEK73822.1"/>
    <property type="molecule type" value="Transcribed_RNA"/>
</dbReference>
<gene>
    <name evidence="1" type="primary">ORF88416</name>
</gene>
<name>A0A0B6ZZR5_9EUPU</name>
<accession>A0A0B6ZZR5</accession>
<organism evidence="1">
    <name type="scientific">Arion vulgaris</name>
    <dbReference type="NCBI Taxonomy" id="1028688"/>
    <lineage>
        <taxon>Eukaryota</taxon>
        <taxon>Metazoa</taxon>
        <taxon>Spiralia</taxon>
        <taxon>Lophotrochozoa</taxon>
        <taxon>Mollusca</taxon>
        <taxon>Gastropoda</taxon>
        <taxon>Heterobranchia</taxon>
        <taxon>Euthyneura</taxon>
        <taxon>Panpulmonata</taxon>
        <taxon>Eupulmonata</taxon>
        <taxon>Stylommatophora</taxon>
        <taxon>Helicina</taxon>
        <taxon>Arionoidea</taxon>
        <taxon>Arionidae</taxon>
        <taxon>Arion</taxon>
    </lineage>
</organism>
<sequence length="64" mass="7143">MTGPSWKIVIETKRNVLINEETLSGFSDVHFNCSFIITIDVCCHNNIGAEKGVENNAYPARSEE</sequence>
<dbReference type="AlphaFoldDB" id="A0A0B6ZZR5"/>
<protein>
    <submittedName>
        <fullName evidence="1">Uncharacterized protein</fullName>
    </submittedName>
</protein>
<evidence type="ECO:0000313" key="1">
    <source>
        <dbReference type="EMBL" id="CEK73822.1"/>
    </source>
</evidence>
<feature type="non-terminal residue" evidence="1">
    <location>
        <position position="64"/>
    </location>
</feature>